<evidence type="ECO:0000256" key="3">
    <source>
        <dbReference type="PROSITE-ProRule" id="PRU00176"/>
    </source>
</evidence>
<feature type="compositionally biased region" description="Basic residues" evidence="4">
    <location>
        <begin position="341"/>
        <end position="374"/>
    </location>
</feature>
<reference evidence="6 7" key="1">
    <citation type="submission" date="2014-10" db="EMBL/GenBank/DDBJ databases">
        <title>Draft genome of the hookworm Ancylostoma caninum.</title>
        <authorList>
            <person name="Mitreva M."/>
        </authorList>
    </citation>
    <scope>NUCLEOTIDE SEQUENCE [LARGE SCALE GENOMIC DNA]</scope>
    <source>
        <strain evidence="6 7">Baltimore</strain>
    </source>
</reference>
<feature type="region of interest" description="Disordered" evidence="4">
    <location>
        <begin position="328"/>
        <end position="379"/>
    </location>
</feature>
<dbReference type="STRING" id="29170.A0A368H0R3"/>
<evidence type="ECO:0000259" key="5">
    <source>
        <dbReference type="PROSITE" id="PS50102"/>
    </source>
</evidence>
<dbReference type="SUPFAM" id="SSF54928">
    <property type="entry name" value="RNA-binding domain, RBD"/>
    <property type="match status" value="1"/>
</dbReference>
<evidence type="ECO:0000256" key="1">
    <source>
        <dbReference type="ARBA" id="ARBA00022737"/>
    </source>
</evidence>
<evidence type="ECO:0000256" key="4">
    <source>
        <dbReference type="SAM" id="MobiDB-lite"/>
    </source>
</evidence>
<dbReference type="InterPro" id="IPR035979">
    <property type="entry name" value="RBD_domain_sf"/>
</dbReference>
<feature type="domain" description="RRM" evidence="5">
    <location>
        <begin position="155"/>
        <end position="238"/>
    </location>
</feature>
<evidence type="ECO:0000313" key="6">
    <source>
        <dbReference type="EMBL" id="RCN50213.1"/>
    </source>
</evidence>
<dbReference type="InterPro" id="IPR012677">
    <property type="entry name" value="Nucleotide-bd_a/b_plait_sf"/>
</dbReference>
<dbReference type="OrthoDB" id="439993at2759"/>
<dbReference type="Pfam" id="PF00076">
    <property type="entry name" value="RRM_1"/>
    <property type="match status" value="1"/>
</dbReference>
<dbReference type="PROSITE" id="PS50102">
    <property type="entry name" value="RRM"/>
    <property type="match status" value="1"/>
</dbReference>
<accession>A0A368H0R3</accession>
<keyword evidence="2 3" id="KW-0694">RNA-binding</keyword>
<dbReference type="SMART" id="SM00360">
    <property type="entry name" value="RRM"/>
    <property type="match status" value="1"/>
</dbReference>
<feature type="compositionally biased region" description="Basic residues" evidence="4">
    <location>
        <begin position="48"/>
        <end position="57"/>
    </location>
</feature>
<dbReference type="Gene3D" id="3.30.70.330">
    <property type="match status" value="1"/>
</dbReference>
<dbReference type="EMBL" id="JOJR01000025">
    <property type="protein sequence ID" value="RCN50213.1"/>
    <property type="molecule type" value="Genomic_DNA"/>
</dbReference>
<proteinExistence type="predicted"/>
<gene>
    <name evidence="6" type="ORF">ANCCAN_03630</name>
</gene>
<dbReference type="PANTHER" id="PTHR24012">
    <property type="entry name" value="RNA BINDING PROTEIN"/>
    <property type="match status" value="1"/>
</dbReference>
<dbReference type="Proteomes" id="UP000252519">
    <property type="component" value="Unassembled WGS sequence"/>
</dbReference>
<evidence type="ECO:0000256" key="2">
    <source>
        <dbReference type="ARBA" id="ARBA00022884"/>
    </source>
</evidence>
<evidence type="ECO:0000313" key="7">
    <source>
        <dbReference type="Proteomes" id="UP000252519"/>
    </source>
</evidence>
<feature type="compositionally biased region" description="Basic and acidic residues" evidence="4">
    <location>
        <begin position="20"/>
        <end position="31"/>
    </location>
</feature>
<dbReference type="GO" id="GO:0003723">
    <property type="term" value="F:RNA binding"/>
    <property type="evidence" value="ECO:0007669"/>
    <property type="project" value="UniProtKB-UniRule"/>
</dbReference>
<keyword evidence="7" id="KW-1185">Reference proteome</keyword>
<dbReference type="AlphaFoldDB" id="A0A368H0R3"/>
<dbReference type="InterPro" id="IPR000504">
    <property type="entry name" value="RRM_dom"/>
</dbReference>
<comment type="caution">
    <text evidence="6">The sequence shown here is derived from an EMBL/GenBank/DDBJ whole genome shotgun (WGS) entry which is preliminary data.</text>
</comment>
<protein>
    <recommendedName>
        <fullName evidence="5">RRM domain-containing protein</fullName>
    </recommendedName>
</protein>
<keyword evidence="1" id="KW-0677">Repeat</keyword>
<name>A0A368H0R3_ANCCA</name>
<sequence>MVNCQNNRGKRRRSGASEIKTPEKKARHDVPQPESTASTSEIECRNDVKKKRQRKRTKGLRELIKNKIEIALRTSPSPLGHLFTSRDDSGTPQAAYSEVVKAVGLSEEDWLKAISLPGRVVESINNITDMFYIERSVENRLMVKYRVTEWSVDDCTVYLDNLPEGCTAEKIRRIARKFGSVVEVHLPRSHSRPIRSAYGVHEMGRRPKAFAFVQFTEPEACQRMCVAFSHNTPAEGRKSSSQSLVPLLQRLLVQIRRLSRRRRRRTYAQNMLLIKLKRQQAAIIKKERTANRRTHKISRAAEQEKNCKGIDQENGKILSGSDCVSGELNTSNSENCEHRRNSIVKKKRSTSQRGSTRKQVSKKTRRKCRKRRRHEVGPHTINGSVNDYFEKLQVFPYARYRELRQEYLALRRDSNRSSNELGKQHRHFVEFSSTMRRQTLDRKLGSYRERFWCTDDVEQE</sequence>
<organism evidence="6 7">
    <name type="scientific">Ancylostoma caninum</name>
    <name type="common">Dog hookworm</name>
    <dbReference type="NCBI Taxonomy" id="29170"/>
    <lineage>
        <taxon>Eukaryota</taxon>
        <taxon>Metazoa</taxon>
        <taxon>Ecdysozoa</taxon>
        <taxon>Nematoda</taxon>
        <taxon>Chromadorea</taxon>
        <taxon>Rhabditida</taxon>
        <taxon>Rhabditina</taxon>
        <taxon>Rhabditomorpha</taxon>
        <taxon>Strongyloidea</taxon>
        <taxon>Ancylostomatidae</taxon>
        <taxon>Ancylostomatinae</taxon>
        <taxon>Ancylostoma</taxon>
    </lineage>
</organism>
<feature type="region of interest" description="Disordered" evidence="4">
    <location>
        <begin position="1"/>
        <end position="57"/>
    </location>
</feature>